<evidence type="ECO:0000313" key="2">
    <source>
        <dbReference type="Proteomes" id="UP001062846"/>
    </source>
</evidence>
<sequence>MISKNLFLWKRPRSAEKLRPLLTQKPLWKFAISSVFDRFLSLKRKEREDDEAPQNNKKSGHPIQWKEDAPTRSNPLSLSPSFSPPALPLCSPVGKGRGGQSFSR</sequence>
<dbReference type="EMBL" id="CM046395">
    <property type="protein sequence ID" value="KAI8544064.1"/>
    <property type="molecule type" value="Genomic_DNA"/>
</dbReference>
<keyword evidence="2" id="KW-1185">Reference proteome</keyword>
<proteinExistence type="predicted"/>
<name>A0ACC0MT38_RHOML</name>
<dbReference type="Proteomes" id="UP001062846">
    <property type="component" value="Chromosome 8"/>
</dbReference>
<organism evidence="1 2">
    <name type="scientific">Rhododendron molle</name>
    <name type="common">Chinese azalea</name>
    <name type="synonym">Azalea mollis</name>
    <dbReference type="NCBI Taxonomy" id="49168"/>
    <lineage>
        <taxon>Eukaryota</taxon>
        <taxon>Viridiplantae</taxon>
        <taxon>Streptophyta</taxon>
        <taxon>Embryophyta</taxon>
        <taxon>Tracheophyta</taxon>
        <taxon>Spermatophyta</taxon>
        <taxon>Magnoliopsida</taxon>
        <taxon>eudicotyledons</taxon>
        <taxon>Gunneridae</taxon>
        <taxon>Pentapetalae</taxon>
        <taxon>asterids</taxon>
        <taxon>Ericales</taxon>
        <taxon>Ericaceae</taxon>
        <taxon>Ericoideae</taxon>
        <taxon>Rhodoreae</taxon>
        <taxon>Rhododendron</taxon>
    </lineage>
</organism>
<accession>A0ACC0MT38</accession>
<reference evidence="1" key="1">
    <citation type="submission" date="2022-02" db="EMBL/GenBank/DDBJ databases">
        <title>Plant Genome Project.</title>
        <authorList>
            <person name="Zhang R.-G."/>
        </authorList>
    </citation>
    <scope>NUCLEOTIDE SEQUENCE</scope>
    <source>
        <strain evidence="1">AT1</strain>
    </source>
</reference>
<protein>
    <submittedName>
        <fullName evidence="1">Uncharacterized protein</fullName>
    </submittedName>
</protein>
<evidence type="ECO:0000313" key="1">
    <source>
        <dbReference type="EMBL" id="KAI8544064.1"/>
    </source>
</evidence>
<comment type="caution">
    <text evidence="1">The sequence shown here is derived from an EMBL/GenBank/DDBJ whole genome shotgun (WGS) entry which is preliminary data.</text>
</comment>
<gene>
    <name evidence="1" type="ORF">RHMOL_Rhmol08G0266000</name>
</gene>